<dbReference type="SUPFAM" id="SSF53474">
    <property type="entry name" value="alpha/beta-Hydrolases"/>
    <property type="match status" value="2"/>
</dbReference>
<proteinExistence type="inferred from homology"/>
<evidence type="ECO:0000256" key="6">
    <source>
        <dbReference type="SAM" id="Phobius"/>
    </source>
</evidence>
<evidence type="ECO:0000256" key="7">
    <source>
        <dbReference type="SAM" id="SignalP"/>
    </source>
</evidence>
<dbReference type="PANTHER" id="PTHR11010">
    <property type="entry name" value="PROTEASE S28 PRO-X CARBOXYPEPTIDASE-RELATED"/>
    <property type="match status" value="1"/>
</dbReference>
<evidence type="ECO:0000313" key="8">
    <source>
        <dbReference type="EMBL" id="KAK6951667.1"/>
    </source>
</evidence>
<dbReference type="Pfam" id="PF05577">
    <property type="entry name" value="Peptidase_S28"/>
    <property type="match status" value="1"/>
</dbReference>
<dbReference type="GO" id="GO:0006508">
    <property type="term" value="P:proteolysis"/>
    <property type="evidence" value="ECO:0007669"/>
    <property type="project" value="UniProtKB-KW"/>
</dbReference>
<dbReference type="Gene3D" id="1.20.120.980">
    <property type="entry name" value="Serine carboxypeptidase S28, SKS domain"/>
    <property type="match status" value="1"/>
</dbReference>
<dbReference type="InterPro" id="IPR008758">
    <property type="entry name" value="Peptidase_S28"/>
</dbReference>
<dbReference type="EMBL" id="JBANMG010000006">
    <property type="protein sequence ID" value="KAK6951667.1"/>
    <property type="molecule type" value="Genomic_DNA"/>
</dbReference>
<evidence type="ECO:0000256" key="5">
    <source>
        <dbReference type="ARBA" id="ARBA00023180"/>
    </source>
</evidence>
<gene>
    <name evidence="8" type="ORF">Daesc_006190</name>
</gene>
<comment type="similarity">
    <text evidence="1">Belongs to the peptidase S28 family.</text>
</comment>
<evidence type="ECO:0000256" key="2">
    <source>
        <dbReference type="ARBA" id="ARBA00022670"/>
    </source>
</evidence>
<keyword evidence="2" id="KW-0645">Protease</keyword>
<dbReference type="AlphaFoldDB" id="A0AAX6MGW6"/>
<keyword evidence="3 7" id="KW-0732">Signal</keyword>
<accession>A0AAX6MGW6</accession>
<organism evidence="8 9">
    <name type="scientific">Daldinia eschscholtzii</name>
    <dbReference type="NCBI Taxonomy" id="292717"/>
    <lineage>
        <taxon>Eukaryota</taxon>
        <taxon>Fungi</taxon>
        <taxon>Dikarya</taxon>
        <taxon>Ascomycota</taxon>
        <taxon>Pezizomycotina</taxon>
        <taxon>Sordariomycetes</taxon>
        <taxon>Xylariomycetidae</taxon>
        <taxon>Xylariales</taxon>
        <taxon>Hypoxylaceae</taxon>
        <taxon>Daldinia</taxon>
    </lineage>
</organism>
<dbReference type="Gene3D" id="3.40.50.1820">
    <property type="entry name" value="alpha/beta hydrolase"/>
    <property type="match status" value="1"/>
</dbReference>
<reference evidence="8 9" key="1">
    <citation type="journal article" date="2024" name="Front Chem Biol">
        <title>Unveiling the potential of Daldinia eschscholtzii MFLUCC 19-0629 through bioactivity and bioinformatics studies for enhanced sustainable agriculture production.</title>
        <authorList>
            <person name="Brooks S."/>
            <person name="Weaver J.A."/>
            <person name="Klomchit A."/>
            <person name="Alharthi S.A."/>
            <person name="Onlamun T."/>
            <person name="Nurani R."/>
            <person name="Vong T.K."/>
            <person name="Alberti F."/>
            <person name="Greco C."/>
        </authorList>
    </citation>
    <scope>NUCLEOTIDE SEQUENCE [LARGE SCALE GENOMIC DNA]</scope>
    <source>
        <strain evidence="8">MFLUCC 19-0629</strain>
    </source>
</reference>
<evidence type="ECO:0000256" key="1">
    <source>
        <dbReference type="ARBA" id="ARBA00011079"/>
    </source>
</evidence>
<keyword evidence="6" id="KW-0812">Transmembrane</keyword>
<evidence type="ECO:0000256" key="3">
    <source>
        <dbReference type="ARBA" id="ARBA00022729"/>
    </source>
</evidence>
<keyword evidence="5" id="KW-0325">Glycoprotein</keyword>
<name>A0AAX6MGW6_9PEZI</name>
<dbReference type="Proteomes" id="UP001369815">
    <property type="component" value="Unassembled WGS sequence"/>
</dbReference>
<comment type="caution">
    <text evidence="8">The sequence shown here is derived from an EMBL/GenBank/DDBJ whole genome shotgun (WGS) entry which is preliminary data.</text>
</comment>
<feature type="signal peptide" evidence="7">
    <location>
        <begin position="1"/>
        <end position="19"/>
    </location>
</feature>
<dbReference type="GO" id="GO:0070008">
    <property type="term" value="F:serine-type exopeptidase activity"/>
    <property type="evidence" value="ECO:0007669"/>
    <property type="project" value="InterPro"/>
</dbReference>
<dbReference type="PANTHER" id="PTHR11010:SF38">
    <property type="entry name" value="LYSOSOMAL PRO-X CARBOXYPEPTIDASE"/>
    <property type="match status" value="1"/>
</dbReference>
<evidence type="ECO:0000256" key="4">
    <source>
        <dbReference type="ARBA" id="ARBA00022801"/>
    </source>
</evidence>
<keyword evidence="6" id="KW-1133">Transmembrane helix</keyword>
<keyword evidence="9" id="KW-1185">Reference proteome</keyword>
<feature type="chain" id="PRO_5043702399" evidence="7">
    <location>
        <begin position="20"/>
        <end position="504"/>
    </location>
</feature>
<feature type="transmembrane region" description="Helical" evidence="6">
    <location>
        <begin position="485"/>
        <end position="503"/>
    </location>
</feature>
<keyword evidence="4" id="KW-0378">Hydrolase</keyword>
<dbReference type="GO" id="GO:0008239">
    <property type="term" value="F:dipeptidyl-peptidase activity"/>
    <property type="evidence" value="ECO:0007669"/>
    <property type="project" value="TreeGrafter"/>
</dbReference>
<evidence type="ECO:0000313" key="9">
    <source>
        <dbReference type="Proteomes" id="UP001369815"/>
    </source>
</evidence>
<keyword evidence="6" id="KW-0472">Membrane</keyword>
<protein>
    <submittedName>
        <fullName evidence="8">Uncharacterized protein</fullName>
    </submittedName>
</protein>
<dbReference type="InterPro" id="IPR029058">
    <property type="entry name" value="AB_hydrolase_fold"/>
</dbReference>
<sequence>MMTMVGFKILALLAAMAVARHPSARVQSNTSGIATQDFIQKVNHTVDAGSTTFKQRYQLITQHFEPGGPILFVQSAEAGMPPINSSDFIDYAPKLGALVAMLEHRYFGDFRHGSYPLHYNPMNVSNETFDALTLDNVLQDGVNFVNWIKKTVLGASNSKVIYGGSSYGGFLAVSARIRYPETFWGAIASSPALNSFGPLSSNQFKFDSAKWASQVYNDCLADNTCDTTIPDLNICKNSTSLGYERLYKAVLHTYLAISKFNYPWVEKYPTANPLSDLIQQTQSAKTVGEVLRIPLLAASWANSTTACIDSFNGNISKASQGNIASSQPAWMAITCGYYPINDRSIPADNLLPEAYARGTVDLCSNPAWEGVDYGRENEYFRQKYAITSDILDATERLLIVQNKYDRTAAIGSPTLTVTDMLNHSRVILVDGTAHAEDAVSEAVEPRGMKPQMDEIREIKLAHLKEWLGRGNQTDSGSTMLAPPRGTTTTTFFGMFLIAIFWGLL</sequence>
<dbReference type="InterPro" id="IPR042269">
    <property type="entry name" value="Ser_carbopepase_S28_SKS"/>
</dbReference>